<feature type="domain" description="SHSP" evidence="3">
    <location>
        <begin position="32"/>
        <end position="143"/>
    </location>
</feature>
<dbReference type="CDD" id="cd06464">
    <property type="entry name" value="ACD_sHsps-like"/>
    <property type="match status" value="1"/>
</dbReference>
<evidence type="ECO:0000313" key="4">
    <source>
        <dbReference type="EMBL" id="MFC3961567.1"/>
    </source>
</evidence>
<dbReference type="InterPro" id="IPR002068">
    <property type="entry name" value="A-crystallin/Hsp20_dom"/>
</dbReference>
<dbReference type="InterPro" id="IPR031107">
    <property type="entry name" value="Small_HSP"/>
</dbReference>
<dbReference type="Proteomes" id="UP001595696">
    <property type="component" value="Unassembled WGS sequence"/>
</dbReference>
<dbReference type="RefSeq" id="WP_378611315.1">
    <property type="nucleotide sequence ID" value="NZ_JBHSAX010000005.1"/>
</dbReference>
<organism evidence="4 5">
    <name type="scientific">Nocardia jiangsuensis</name>
    <dbReference type="NCBI Taxonomy" id="1691563"/>
    <lineage>
        <taxon>Bacteria</taxon>
        <taxon>Bacillati</taxon>
        <taxon>Actinomycetota</taxon>
        <taxon>Actinomycetes</taxon>
        <taxon>Mycobacteriales</taxon>
        <taxon>Nocardiaceae</taxon>
        <taxon>Nocardia</taxon>
    </lineage>
</organism>
<gene>
    <name evidence="4" type="ORF">ACFO0B_06155</name>
</gene>
<comment type="similarity">
    <text evidence="1 2">Belongs to the small heat shock protein (HSP20) family.</text>
</comment>
<dbReference type="PROSITE" id="PS01031">
    <property type="entry name" value="SHSP"/>
    <property type="match status" value="1"/>
</dbReference>
<keyword evidence="5" id="KW-1185">Reference proteome</keyword>
<dbReference type="Gene3D" id="2.60.40.790">
    <property type="match status" value="1"/>
</dbReference>
<evidence type="ECO:0000256" key="2">
    <source>
        <dbReference type="RuleBase" id="RU003616"/>
    </source>
</evidence>
<evidence type="ECO:0000256" key="1">
    <source>
        <dbReference type="PROSITE-ProRule" id="PRU00285"/>
    </source>
</evidence>
<dbReference type="PANTHER" id="PTHR11527">
    <property type="entry name" value="HEAT-SHOCK PROTEIN 20 FAMILY MEMBER"/>
    <property type="match status" value="1"/>
</dbReference>
<dbReference type="InterPro" id="IPR008978">
    <property type="entry name" value="HSP20-like_chaperone"/>
</dbReference>
<proteinExistence type="inferred from homology"/>
<dbReference type="Pfam" id="PF00011">
    <property type="entry name" value="HSP20"/>
    <property type="match status" value="1"/>
</dbReference>
<reference evidence="5" key="1">
    <citation type="journal article" date="2019" name="Int. J. Syst. Evol. Microbiol.">
        <title>The Global Catalogue of Microorganisms (GCM) 10K type strain sequencing project: providing services to taxonomists for standard genome sequencing and annotation.</title>
        <authorList>
            <consortium name="The Broad Institute Genomics Platform"/>
            <consortium name="The Broad Institute Genome Sequencing Center for Infectious Disease"/>
            <person name="Wu L."/>
            <person name="Ma J."/>
        </authorList>
    </citation>
    <scope>NUCLEOTIDE SEQUENCE [LARGE SCALE GENOMIC DNA]</scope>
    <source>
        <strain evidence="5">CGMCC 4.7330</strain>
    </source>
</reference>
<evidence type="ECO:0000259" key="3">
    <source>
        <dbReference type="PROSITE" id="PS01031"/>
    </source>
</evidence>
<sequence>MNTIATQHRAHTQLPSLVEWLSNLPALGTVRPLFDNHLIKVEVTRDDTGVVVRAELPGVDPDKDVSVTVRDGVLHIRAERSESTESQGRSEFSYGSFLRALALPAGAREDDITAAYDKGILTVTVPVSAETPPAEKTIAISSAE</sequence>
<comment type="caution">
    <text evidence="4">The sequence shown here is derived from an EMBL/GenBank/DDBJ whole genome shotgun (WGS) entry which is preliminary data.</text>
</comment>
<name>A0ABV8DQ82_9NOCA</name>
<dbReference type="SUPFAM" id="SSF49764">
    <property type="entry name" value="HSP20-like chaperones"/>
    <property type="match status" value="1"/>
</dbReference>
<dbReference type="EMBL" id="JBHSAX010000005">
    <property type="protein sequence ID" value="MFC3961567.1"/>
    <property type="molecule type" value="Genomic_DNA"/>
</dbReference>
<accession>A0ABV8DQ82</accession>
<evidence type="ECO:0000313" key="5">
    <source>
        <dbReference type="Proteomes" id="UP001595696"/>
    </source>
</evidence>
<protein>
    <submittedName>
        <fullName evidence="4">Hsp20/alpha crystallin family protein</fullName>
    </submittedName>
</protein>